<evidence type="ECO:0000256" key="2">
    <source>
        <dbReference type="ARBA" id="ARBA00001946"/>
    </source>
</evidence>
<gene>
    <name evidence="13 15" type="primary">gshAB</name>
    <name evidence="13" type="synonym">gshF</name>
    <name evidence="15" type="ORF">IEO70_05215</name>
</gene>
<dbReference type="GO" id="GO:0046872">
    <property type="term" value="F:metal ion binding"/>
    <property type="evidence" value="ECO:0007669"/>
    <property type="project" value="UniProtKB-KW"/>
</dbReference>
<dbReference type="Gene3D" id="3.30.470.20">
    <property type="entry name" value="ATP-grasp fold, B domain"/>
    <property type="match status" value="2"/>
</dbReference>
<keyword evidence="16" id="KW-1185">Reference proteome</keyword>
<dbReference type="SUPFAM" id="SSF55931">
    <property type="entry name" value="Glutamine synthetase/guanido kinase"/>
    <property type="match status" value="1"/>
</dbReference>
<feature type="region of interest" description="Glutamate--cysteine ligase" evidence="13">
    <location>
        <begin position="1"/>
        <end position="345"/>
    </location>
</feature>
<proteinExistence type="inferred from homology"/>
<comment type="subunit">
    <text evidence="13">Monomer.</text>
</comment>
<dbReference type="PANTHER" id="PTHR38761">
    <property type="entry name" value="GLUTAMATE--CYSTEINE LIGASE"/>
    <property type="match status" value="1"/>
</dbReference>
<dbReference type="EC" id="6.3.2.3" evidence="13"/>
<dbReference type="InterPro" id="IPR013651">
    <property type="entry name" value="ATP-grasp_RimK-type"/>
</dbReference>
<reference evidence="15" key="1">
    <citation type="submission" date="2020-09" db="EMBL/GenBank/DDBJ databases">
        <title>Bacillus faecalis sp. nov., a moderately halophilic bacterium isolated from cow faeces.</title>
        <authorList>
            <person name="Jiang L."/>
            <person name="Lee J."/>
        </authorList>
    </citation>
    <scope>NUCLEOTIDE SEQUENCE</scope>
    <source>
        <strain evidence="15">AGMB 02131</strain>
    </source>
</reference>
<dbReference type="GO" id="GO:0004363">
    <property type="term" value="F:glutathione synthase activity"/>
    <property type="evidence" value="ECO:0007669"/>
    <property type="project" value="UniProtKB-UniRule"/>
</dbReference>
<keyword evidence="8 13" id="KW-0067">ATP-binding</keyword>
<evidence type="ECO:0000256" key="11">
    <source>
        <dbReference type="ARBA" id="ARBA00023268"/>
    </source>
</evidence>
<evidence type="ECO:0000313" key="16">
    <source>
        <dbReference type="Proteomes" id="UP000602076"/>
    </source>
</evidence>
<dbReference type="SUPFAM" id="SSF56059">
    <property type="entry name" value="Glutathione synthetase ATP-binding domain-like"/>
    <property type="match status" value="1"/>
</dbReference>
<dbReference type="InterPro" id="IPR006335">
    <property type="entry name" value="Glut_biosynth"/>
</dbReference>
<comment type="function">
    <text evidence="13">Synthesizes glutathione from L-glutamate and L-cysteine via gamma-L-glutamyl-L-cysteine.</text>
</comment>
<keyword evidence="11 13" id="KW-0511">Multifunctional enzyme</keyword>
<keyword evidence="4 13" id="KW-0436">Ligase</keyword>
<keyword evidence="10" id="KW-0464">Manganese</keyword>
<comment type="catalytic activity">
    <reaction evidence="12 13">
        <text>L-cysteine + L-glutamate + ATP = gamma-L-glutamyl-L-cysteine + ADP + phosphate + H(+)</text>
        <dbReference type="Rhea" id="RHEA:13285"/>
        <dbReference type="ChEBI" id="CHEBI:15378"/>
        <dbReference type="ChEBI" id="CHEBI:29985"/>
        <dbReference type="ChEBI" id="CHEBI:30616"/>
        <dbReference type="ChEBI" id="CHEBI:35235"/>
        <dbReference type="ChEBI" id="CHEBI:43474"/>
        <dbReference type="ChEBI" id="CHEBI:58173"/>
        <dbReference type="ChEBI" id="CHEBI:456216"/>
        <dbReference type="EC" id="6.3.2.2"/>
    </reaction>
</comment>
<dbReference type="AlphaFoldDB" id="A0A927CY03"/>
<dbReference type="Gene3D" id="3.30.590.20">
    <property type="match status" value="1"/>
</dbReference>
<evidence type="ECO:0000256" key="4">
    <source>
        <dbReference type="ARBA" id="ARBA00022598"/>
    </source>
</evidence>
<dbReference type="GO" id="GO:0005524">
    <property type="term" value="F:ATP binding"/>
    <property type="evidence" value="ECO:0007669"/>
    <property type="project" value="UniProtKB-UniRule"/>
</dbReference>
<evidence type="ECO:0000256" key="3">
    <source>
        <dbReference type="ARBA" id="ARBA00005006"/>
    </source>
</evidence>
<dbReference type="NCBIfam" id="NF002688">
    <property type="entry name" value="PRK02471.1"/>
    <property type="match status" value="1"/>
</dbReference>
<dbReference type="EMBL" id="JACXSI010000010">
    <property type="protein sequence ID" value="MBD3107760.1"/>
    <property type="molecule type" value="Genomic_DNA"/>
</dbReference>
<comment type="pathway">
    <text evidence="13">Sulfur metabolism; glutathione biosynthesis; glutathione from L-cysteine and L-glutamate: step 2/2.</text>
</comment>
<evidence type="ECO:0000256" key="12">
    <source>
        <dbReference type="ARBA" id="ARBA00048819"/>
    </source>
</evidence>
<keyword evidence="7 13" id="KW-0547">Nucleotide-binding</keyword>
<dbReference type="PROSITE" id="PS50975">
    <property type="entry name" value="ATP_GRASP"/>
    <property type="match status" value="1"/>
</dbReference>
<dbReference type="GO" id="GO:0005829">
    <property type="term" value="C:cytosol"/>
    <property type="evidence" value="ECO:0007669"/>
    <property type="project" value="TreeGrafter"/>
</dbReference>
<evidence type="ECO:0000259" key="14">
    <source>
        <dbReference type="PROSITE" id="PS50975"/>
    </source>
</evidence>
<dbReference type="InterPro" id="IPR006334">
    <property type="entry name" value="Glut_cys_ligase"/>
</dbReference>
<comment type="pathway">
    <text evidence="3 13">Sulfur metabolism; glutathione biosynthesis; glutathione from L-cysteine and L-glutamate: step 1/2.</text>
</comment>
<evidence type="ECO:0000256" key="5">
    <source>
        <dbReference type="ARBA" id="ARBA00022684"/>
    </source>
</evidence>
<dbReference type="Pfam" id="PF04262">
    <property type="entry name" value="Glu_cys_ligase"/>
    <property type="match status" value="2"/>
</dbReference>
<comment type="cofactor">
    <cofactor evidence="2">
        <name>Mg(2+)</name>
        <dbReference type="ChEBI" id="CHEBI:18420"/>
    </cofactor>
</comment>
<dbReference type="InterPro" id="IPR011761">
    <property type="entry name" value="ATP-grasp"/>
</dbReference>
<keyword evidence="5 13" id="KW-0317">Glutathione biosynthesis</keyword>
<comment type="similarity">
    <text evidence="13">In the N-terminal section; belongs to the glutamate--cysteine ligase type 1 family. Type 2 subfamily.</text>
</comment>
<comment type="caution">
    <text evidence="15">The sequence shown here is derived from an EMBL/GenBank/DDBJ whole genome shotgun (WGS) entry which is preliminary data.</text>
</comment>
<accession>A0A927CY03</accession>
<dbReference type="InterPro" id="IPR014746">
    <property type="entry name" value="Gln_synth/guanido_kin_cat_dom"/>
</dbReference>
<name>A0A927CY03_9BACI</name>
<evidence type="ECO:0000256" key="9">
    <source>
        <dbReference type="ARBA" id="ARBA00022842"/>
    </source>
</evidence>
<dbReference type="Pfam" id="PF18419">
    <property type="entry name" value="ATP-grasp_6"/>
    <property type="match status" value="1"/>
</dbReference>
<comment type="cofactor">
    <cofactor evidence="1">
        <name>Mn(2+)</name>
        <dbReference type="ChEBI" id="CHEBI:29035"/>
    </cofactor>
</comment>
<dbReference type="EC" id="6.3.2.2" evidence="13"/>
<protein>
    <recommendedName>
        <fullName evidence="13">Glutathione biosynthesis bifunctional protein GshAB</fullName>
    </recommendedName>
    <alternativeName>
        <fullName evidence="13">Gamma-GCS-GS</fullName>
        <shortName evidence="13">GCS-GS</shortName>
    </alternativeName>
    <domain>
        <recommendedName>
            <fullName evidence="13">Glutamate--cysteine ligase</fullName>
            <ecNumber evidence="13">6.3.2.2</ecNumber>
        </recommendedName>
        <alternativeName>
            <fullName evidence="13">Gamma-ECS</fullName>
            <shortName evidence="13">GCS</shortName>
        </alternativeName>
        <alternativeName>
            <fullName evidence="13">Gamma-glutamylcysteine synthetase</fullName>
        </alternativeName>
    </domain>
    <domain>
        <recommendedName>
            <fullName evidence="13">Glutathione synthetase</fullName>
            <ecNumber evidence="13">6.3.2.3</ecNumber>
        </recommendedName>
        <alternativeName>
            <fullName evidence="13">GSH synthetase</fullName>
            <shortName evidence="13">GS</shortName>
            <shortName evidence="13">GSH-S</shortName>
            <shortName evidence="13">GSHase</shortName>
        </alternativeName>
        <alternativeName>
            <fullName evidence="13">Glutathione synthase</fullName>
        </alternativeName>
    </domain>
</protein>
<dbReference type="InterPro" id="IPR040657">
    <property type="entry name" value="GshAB_ATP-grasp"/>
</dbReference>
<evidence type="ECO:0000256" key="6">
    <source>
        <dbReference type="ARBA" id="ARBA00022723"/>
    </source>
</evidence>
<organism evidence="15 16">
    <name type="scientific">Peribacillus faecalis</name>
    <dbReference type="NCBI Taxonomy" id="2772559"/>
    <lineage>
        <taxon>Bacteria</taxon>
        <taxon>Bacillati</taxon>
        <taxon>Bacillota</taxon>
        <taxon>Bacilli</taxon>
        <taxon>Bacillales</taxon>
        <taxon>Bacillaceae</taxon>
        <taxon>Peribacillus</taxon>
    </lineage>
</organism>
<dbReference type="Proteomes" id="UP000602076">
    <property type="component" value="Unassembled WGS sequence"/>
</dbReference>
<feature type="domain" description="ATP-grasp" evidence="14">
    <location>
        <begin position="508"/>
        <end position="762"/>
    </location>
</feature>
<dbReference type="HAMAP" id="MF_00782">
    <property type="entry name" value="Glut_biosynth"/>
    <property type="match status" value="1"/>
</dbReference>
<dbReference type="RefSeq" id="WP_190997302.1">
    <property type="nucleotide sequence ID" value="NZ_JACXSI010000010.1"/>
</dbReference>
<dbReference type="GO" id="GO:0004357">
    <property type="term" value="F:glutamate-cysteine ligase activity"/>
    <property type="evidence" value="ECO:0007669"/>
    <property type="project" value="UniProtKB-UniRule"/>
</dbReference>
<evidence type="ECO:0000256" key="7">
    <source>
        <dbReference type="ARBA" id="ARBA00022741"/>
    </source>
</evidence>
<sequence>MNNNFFSDFTAKQWLDAEFGIEREGLRVDYEGNLSMKSHPSVFGDKKANPYITTDFSESQLELITPVFSKAADAIAFLDSLYNIAILEMEDELIWPQSMPAISPPDDEIPLAVFSGQEYDRTYREYLSAKYGGKKQLISGIHINFSFGTHLLEKLYRRSNSNQSFQNFKNELYLKMTRNSLRYNWLNIYLLGAANIIHKTFEENCVDSLEEISKEGYSNKEAVSFRNSNCGYRNKPMILPDYSSIANYISSINSYIEKGELKDIRELYAGIRLKSGGAYTTDNLLKNGIQYIELRTIDCNPFAKAGMKEEDLQFIHMFLLYCLMKKESTYENWQTESEWNDKTVAVEGQRPDTLLQRNGQNISLQDWGMEILKEMLDLNEQLQLPFGSILKDKIEVMKDHEQTYSFRISELCQQSDYIEAHLELAKQYKEEAFNERFRLKPYTDMELSTQILLKESIKRGIAFEILDRQDNFIQLTKNGRTEYIKQATKTSKDNYVSVLAMENKTVTKKILQHHRINVPNGEEVTGWEQAKEAIVRWVNKPIVIKPKSTNFGLGISIFPDGASKEDLIKAVEIAFAEDTFILIEEYIRGKEYRFLVMNGKTVAVLHRVPANVSGDGRSTIAELIANKNEDPLRGKGYKTPLEKIEIDENLKLFLQQENKTVNTVLPEGAIQHLRENSNVSTGGDSIDVTDLASNFHKDIAVQAAQAIGANICGVDMMIEQFGQETSPYCIIELNFNPAIHIHSYPYKGKERNIGYEILKVLGFD</sequence>
<dbReference type="NCBIfam" id="TIGR01435">
    <property type="entry name" value="glu_cys_lig_rel"/>
    <property type="match status" value="1"/>
</dbReference>
<evidence type="ECO:0000256" key="8">
    <source>
        <dbReference type="ARBA" id="ARBA00022840"/>
    </source>
</evidence>
<evidence type="ECO:0000256" key="13">
    <source>
        <dbReference type="HAMAP-Rule" id="MF_00782"/>
    </source>
</evidence>
<evidence type="ECO:0000256" key="10">
    <source>
        <dbReference type="ARBA" id="ARBA00023211"/>
    </source>
</evidence>
<dbReference type="PANTHER" id="PTHR38761:SF1">
    <property type="entry name" value="GLUTAMATE--CYSTEINE LIGASE"/>
    <property type="match status" value="1"/>
</dbReference>
<comment type="catalytic activity">
    <reaction evidence="13">
        <text>gamma-L-glutamyl-L-cysteine + glycine + ATP = glutathione + ADP + phosphate + H(+)</text>
        <dbReference type="Rhea" id="RHEA:13557"/>
        <dbReference type="ChEBI" id="CHEBI:15378"/>
        <dbReference type="ChEBI" id="CHEBI:30616"/>
        <dbReference type="ChEBI" id="CHEBI:43474"/>
        <dbReference type="ChEBI" id="CHEBI:57305"/>
        <dbReference type="ChEBI" id="CHEBI:57925"/>
        <dbReference type="ChEBI" id="CHEBI:58173"/>
        <dbReference type="ChEBI" id="CHEBI:456216"/>
        <dbReference type="EC" id="6.3.2.3"/>
    </reaction>
</comment>
<keyword evidence="6" id="KW-0479">Metal-binding</keyword>
<evidence type="ECO:0000256" key="1">
    <source>
        <dbReference type="ARBA" id="ARBA00001936"/>
    </source>
</evidence>
<dbReference type="InterPro" id="IPR007370">
    <property type="entry name" value="Glu_cys_ligase"/>
</dbReference>
<keyword evidence="9" id="KW-0460">Magnesium</keyword>
<dbReference type="Pfam" id="PF08443">
    <property type="entry name" value="RimK"/>
    <property type="match status" value="1"/>
</dbReference>
<evidence type="ECO:0000313" key="15">
    <source>
        <dbReference type="EMBL" id="MBD3107760.1"/>
    </source>
</evidence>